<evidence type="ECO:0000313" key="2">
    <source>
        <dbReference type="EMBL" id="KAF7269609.1"/>
    </source>
</evidence>
<dbReference type="InterPro" id="IPR032062">
    <property type="entry name" value="DUF4803"/>
</dbReference>
<evidence type="ECO:0000256" key="1">
    <source>
        <dbReference type="SAM" id="SignalP"/>
    </source>
</evidence>
<comment type="caution">
    <text evidence="2">The sequence shown here is derived from an EMBL/GenBank/DDBJ whole genome shotgun (WGS) entry which is preliminary data.</text>
</comment>
<dbReference type="Pfam" id="PF16061">
    <property type="entry name" value="DUF4803"/>
    <property type="match status" value="1"/>
</dbReference>
<evidence type="ECO:0000313" key="3">
    <source>
        <dbReference type="Proteomes" id="UP000625711"/>
    </source>
</evidence>
<dbReference type="AlphaFoldDB" id="A0A834M977"/>
<feature type="signal peptide" evidence="1">
    <location>
        <begin position="1"/>
        <end position="17"/>
    </location>
</feature>
<reference evidence="2" key="1">
    <citation type="submission" date="2020-08" db="EMBL/GenBank/DDBJ databases">
        <title>Genome sequencing and assembly of the red palm weevil Rhynchophorus ferrugineus.</title>
        <authorList>
            <person name="Dias G.B."/>
            <person name="Bergman C.M."/>
            <person name="Manee M."/>
        </authorList>
    </citation>
    <scope>NUCLEOTIDE SEQUENCE</scope>
    <source>
        <strain evidence="2">AA-2017</strain>
        <tissue evidence="2">Whole larva</tissue>
    </source>
</reference>
<proteinExistence type="predicted"/>
<sequence>MAFLLIVTIGLLGTASCHQSLLIDKLRMDFLQVEEAMWKYVLWESPHIRYSESINYLVDTFSEFDQSLKQMPDDIVYGLEPIRHIHTFLFLYPEFKQMERLYEKFRQYLEDQKLKRVQQSGPFQVRVDSDEMVRDIFNNKNGANVTVNAVYNMTFGAENMLMKVLTLIDNNYYCQNYSQSPQQVFYNLYNAVALNGLKSFIMTQFVYLMKCVEEGRGNNNDLALINKYQFKKRVNETMTVIRGAMELVSVDLWKCDPKNHVKGKTYDEFTRLIQGHVQNEADMNSDRTCTKNCQAYSLTKNYGCYDGDSQYCKEIERCNGKIIGCRYIESSMEICTAREVGNRRYEYVKFDNDLYYGKKNTCWKKPVQSWYRWFVHCSYCMCLCDDPNILSDRFINLKPVYSDIRNNRVVTGIKFVKVNRILHLQIQEGQLLPYGNIKQSTVQWVPVDNYTITDPYMYNYGNYYRMSYENRTMALDQISTKAPKQVVTGVQFKVIQNMVRLEVIFNEIDWESGIIITNSQVTMNGPSRGLQKVSIDSNADVPTLASMSMLVKAQNKFVEFTHTGFEVDAAQTTIPFIDTQPVYNNPAVPLKGIGIGYKTFQHYGGFITPISSSYDYSKLLLSPTFKNKNN</sequence>
<feature type="chain" id="PRO_5032657251" evidence="1">
    <location>
        <begin position="18"/>
        <end position="630"/>
    </location>
</feature>
<dbReference type="PANTHER" id="PTHR47890:SF1">
    <property type="entry name" value="LD24308P"/>
    <property type="match status" value="1"/>
</dbReference>
<keyword evidence="3" id="KW-1185">Reference proteome</keyword>
<name>A0A834M977_RHYFE</name>
<dbReference type="Proteomes" id="UP000625711">
    <property type="component" value="Unassembled WGS sequence"/>
</dbReference>
<keyword evidence="1" id="KW-0732">Signal</keyword>
<organism evidence="2 3">
    <name type="scientific">Rhynchophorus ferrugineus</name>
    <name type="common">Red palm weevil</name>
    <name type="synonym">Curculio ferrugineus</name>
    <dbReference type="NCBI Taxonomy" id="354439"/>
    <lineage>
        <taxon>Eukaryota</taxon>
        <taxon>Metazoa</taxon>
        <taxon>Ecdysozoa</taxon>
        <taxon>Arthropoda</taxon>
        <taxon>Hexapoda</taxon>
        <taxon>Insecta</taxon>
        <taxon>Pterygota</taxon>
        <taxon>Neoptera</taxon>
        <taxon>Endopterygota</taxon>
        <taxon>Coleoptera</taxon>
        <taxon>Polyphaga</taxon>
        <taxon>Cucujiformia</taxon>
        <taxon>Curculionidae</taxon>
        <taxon>Dryophthorinae</taxon>
        <taxon>Rhynchophorus</taxon>
    </lineage>
</organism>
<gene>
    <name evidence="2" type="ORF">GWI33_017357</name>
</gene>
<protein>
    <submittedName>
        <fullName evidence="2">Uncharacterized protein</fullName>
    </submittedName>
</protein>
<dbReference type="EMBL" id="JAACXV010014207">
    <property type="protein sequence ID" value="KAF7269609.1"/>
    <property type="molecule type" value="Genomic_DNA"/>
</dbReference>
<accession>A0A834M977</accession>
<dbReference type="PANTHER" id="PTHR47890">
    <property type="entry name" value="LD24308P"/>
    <property type="match status" value="1"/>
</dbReference>
<dbReference type="OrthoDB" id="6366357at2759"/>